<keyword evidence="11" id="KW-0479">Metal-binding</keyword>
<comment type="function">
    <text evidence="2">Involved in the synthesis of the GDP-mannose and dolichol-phosphate-mannose required for a number of critical mannosyl transfer reactions.</text>
</comment>
<comment type="similarity">
    <text evidence="5">Belongs to the 5'-3' exonuclease family. XRN2/RAT1 subfamily.</text>
</comment>
<dbReference type="GO" id="GO:0006397">
    <property type="term" value="P:mRNA processing"/>
    <property type="evidence" value="ECO:0007669"/>
    <property type="project" value="UniProtKB-KW"/>
</dbReference>
<dbReference type="InterPro" id="IPR018050">
    <property type="entry name" value="Pmannose_isomerase-type1_CS"/>
</dbReference>
<keyword evidence="10" id="KW-0540">Nuclease</keyword>
<evidence type="ECO:0000256" key="21">
    <source>
        <dbReference type="ARBA" id="ARBA00046943"/>
    </source>
</evidence>
<keyword evidence="7" id="KW-0806">Transcription termination</keyword>
<dbReference type="GO" id="GO:0005634">
    <property type="term" value="C:nucleus"/>
    <property type="evidence" value="ECO:0007669"/>
    <property type="project" value="UniProtKB-SubCell"/>
</dbReference>
<keyword evidence="15" id="KW-0805">Transcription regulation</keyword>
<dbReference type="InterPro" id="IPR001250">
    <property type="entry name" value="Man6P_Isoase-1"/>
</dbReference>
<evidence type="ECO:0000313" key="28">
    <source>
        <dbReference type="EMBL" id="WFD20117.1"/>
    </source>
</evidence>
<comment type="subcellular location">
    <subcellularLocation>
        <location evidence="3">Nucleus</location>
    </subcellularLocation>
</comment>
<evidence type="ECO:0000256" key="16">
    <source>
        <dbReference type="ARBA" id="ARBA00023054"/>
    </source>
</evidence>
<keyword evidence="19" id="KW-0539">Nucleus</keyword>
<dbReference type="PROSITE" id="PS00965">
    <property type="entry name" value="PMI_I_1"/>
    <property type="match status" value="1"/>
</dbReference>
<dbReference type="EC" id="5.3.1.8" evidence="23"/>
<dbReference type="FunFam" id="3.40.50.12390:FF:000005">
    <property type="entry name" value="5'-3' exoribonuclease 2"/>
    <property type="match status" value="1"/>
</dbReference>
<evidence type="ECO:0000256" key="19">
    <source>
        <dbReference type="ARBA" id="ARBA00023242"/>
    </source>
</evidence>
<protein>
    <recommendedName>
        <fullName evidence="23">Mannose-6-phosphate isomerase</fullName>
        <ecNumber evidence="23">5.3.1.8</ecNumber>
    </recommendedName>
</protein>
<evidence type="ECO:0000256" key="9">
    <source>
        <dbReference type="ARBA" id="ARBA00022664"/>
    </source>
</evidence>
<dbReference type="InterPro" id="IPR046458">
    <property type="entry name" value="PMI_typeI_hel"/>
</dbReference>
<feature type="domain" description="CCHC-type" evidence="27">
    <location>
        <begin position="294"/>
        <end position="308"/>
    </location>
</feature>
<comment type="subunit">
    <text evidence="21">Interacts with RAI1; the interaction is direct, stabilizes RAT1 protein structure and may stimulate its exoribonuclease activity. The interaction also stimulates RAI1 pyrophosphohydrolase activity, probably by recruiting it to mRNA substrates.</text>
</comment>
<evidence type="ECO:0000256" key="23">
    <source>
        <dbReference type="RuleBase" id="RU000611"/>
    </source>
</evidence>
<dbReference type="Gene3D" id="1.10.441.10">
    <property type="entry name" value="Phosphomannose Isomerase, domain 2"/>
    <property type="match status" value="1"/>
</dbReference>
<keyword evidence="22" id="KW-0863">Zinc-finger</keyword>
<dbReference type="InterPro" id="IPR014710">
    <property type="entry name" value="RmlC-like_jellyroll"/>
</dbReference>
<dbReference type="Proteomes" id="UP001220961">
    <property type="component" value="Chromosome 4"/>
</dbReference>
<keyword evidence="18 23" id="KW-0413">Isomerase</keyword>
<feature type="region of interest" description="Disordered" evidence="26">
    <location>
        <begin position="138"/>
        <end position="181"/>
    </location>
</feature>
<feature type="region of interest" description="Disordered" evidence="26">
    <location>
        <begin position="431"/>
        <end position="493"/>
    </location>
</feature>
<dbReference type="GO" id="GO:0003723">
    <property type="term" value="F:RNA binding"/>
    <property type="evidence" value="ECO:0007669"/>
    <property type="project" value="TreeGrafter"/>
</dbReference>
<evidence type="ECO:0000256" key="5">
    <source>
        <dbReference type="ARBA" id="ARBA00006994"/>
    </source>
</evidence>
<comment type="function">
    <text evidence="20">Possesses 5'-&gt;3' exoribonuclease activity. Required for the processing of nuclear mRNA and rRNA precursors. May promote the termination of transcription by RNA polymerase II. Essential for vegetative cell growth and chromosome segregation.</text>
</comment>
<evidence type="ECO:0000256" key="8">
    <source>
        <dbReference type="ARBA" id="ARBA00022552"/>
    </source>
</evidence>
<dbReference type="InterPro" id="IPR027073">
    <property type="entry name" value="5_3_exoribonuclease"/>
</dbReference>
<evidence type="ECO:0000256" key="12">
    <source>
        <dbReference type="ARBA" id="ARBA00022801"/>
    </source>
</evidence>
<dbReference type="PROSITE" id="PS50158">
    <property type="entry name" value="ZF_CCHC"/>
    <property type="match status" value="1"/>
</dbReference>
<feature type="compositionally biased region" description="Basic and acidic residues" evidence="26">
    <location>
        <begin position="518"/>
        <end position="547"/>
    </location>
</feature>
<dbReference type="EMBL" id="CP119911">
    <property type="protein sequence ID" value="WFD20117.1"/>
    <property type="molecule type" value="Genomic_DNA"/>
</dbReference>
<dbReference type="FunFam" id="1.25.40.1050:FF:000002">
    <property type="entry name" value="5'-3' exoribonuclease"/>
    <property type="match status" value="1"/>
</dbReference>
<evidence type="ECO:0000256" key="4">
    <source>
        <dbReference type="ARBA" id="ARBA00004666"/>
    </source>
</evidence>
<evidence type="ECO:0000256" key="22">
    <source>
        <dbReference type="PROSITE-ProRule" id="PRU00047"/>
    </source>
</evidence>
<dbReference type="InterPro" id="IPR001878">
    <property type="entry name" value="Znf_CCHC"/>
</dbReference>
<evidence type="ECO:0000256" key="15">
    <source>
        <dbReference type="ARBA" id="ARBA00023015"/>
    </source>
</evidence>
<evidence type="ECO:0000256" key="10">
    <source>
        <dbReference type="ARBA" id="ARBA00022722"/>
    </source>
</evidence>
<evidence type="ECO:0000256" key="3">
    <source>
        <dbReference type="ARBA" id="ARBA00004123"/>
    </source>
</evidence>
<dbReference type="Pfam" id="PF03159">
    <property type="entry name" value="XRN_N"/>
    <property type="match status" value="1"/>
</dbReference>
<dbReference type="NCBIfam" id="TIGR00218">
    <property type="entry name" value="manA"/>
    <property type="match status" value="1"/>
</dbReference>
<evidence type="ECO:0000256" key="25">
    <source>
        <dbReference type="RuleBase" id="RU004248"/>
    </source>
</evidence>
<evidence type="ECO:0000256" key="2">
    <source>
        <dbReference type="ARBA" id="ARBA00002564"/>
    </source>
</evidence>
<dbReference type="PANTHER" id="PTHR12341">
    <property type="entry name" value="5'-&gt;3' EXORIBONUCLEASE"/>
    <property type="match status" value="1"/>
</dbReference>
<keyword evidence="12" id="KW-0378">Hydrolase</keyword>
<dbReference type="Gene3D" id="1.25.40.1050">
    <property type="match status" value="1"/>
</dbReference>
<organism evidence="28 29">
    <name type="scientific">Malassezia caprae</name>
    <dbReference type="NCBI Taxonomy" id="1381934"/>
    <lineage>
        <taxon>Eukaryota</taxon>
        <taxon>Fungi</taxon>
        <taxon>Dikarya</taxon>
        <taxon>Basidiomycota</taxon>
        <taxon>Ustilaginomycotina</taxon>
        <taxon>Malasseziomycetes</taxon>
        <taxon>Malasseziales</taxon>
        <taxon>Malasseziaceae</taxon>
        <taxon>Malassezia</taxon>
    </lineage>
</organism>
<feature type="compositionally biased region" description="Acidic residues" evidence="26">
    <location>
        <begin position="626"/>
        <end position="640"/>
    </location>
</feature>
<comment type="cofactor">
    <cofactor evidence="23">
        <name>Zn(2+)</name>
        <dbReference type="ChEBI" id="CHEBI:29105"/>
    </cofactor>
    <text evidence="23">Binds 1 zinc ion per subunit.</text>
</comment>
<feature type="compositionally biased region" description="Basic and acidic residues" evidence="26">
    <location>
        <begin position="587"/>
        <end position="607"/>
    </location>
</feature>
<dbReference type="Pfam" id="PF01238">
    <property type="entry name" value="PMI_typeI_C"/>
    <property type="match status" value="1"/>
</dbReference>
<sequence length="1460" mass="162825">MLDYTFCSVAANLHAGQPTDASLAMGVPALFRWLSKKYPKIVQSVEEEEPGQMPGPDGTPVDIPVDISRPNPNGEEFDCLYLDMNGIVHPCTHPEGKPAPETEEEMMTEVFKYTERVVNMIRPRKLLMMAIDGVAPRAKMNQQRSRRFRSAQDAKILQDQREEELEERRKRGQASEEEVVKKSWDSNAITPGTPFMDLLASSLRYWIAHKLNTDPGWKNLCVVLSDASVPGEGEHKIMDYIRRKRSDPNHDPNMKHVIYGLDADLIMLSLATHEPHFKVLREDVFAQDLKNKGCHRCGQEGHFVANCKGEPRKEAKSSGKKPFIFLDVPTLREYLAVELQTPGTSFPFDLERAIDDWVFLIFFVGNDFLPHLPSLEIREGAIDTLLKIWKRELPHMTGYVTNNGRVELENAQFILDGLAQAEDDIFRKRKETEERQEANKRRHASSNYREAQHGDTTYVEVKKSAPTSKVLPPQPQGTAKPVPGARHGKGPVMMADNSMDVVKNRAQIRMANISAAEEMRSELQGKKNTKRASDEGDGARKRTKADPDASAESTVFKLDEELPKDVTAPHVERAKSLASASEGGKPVPEKSAVDADADVKPDIKTEETTESTSQTEPKMEESESIREEEDTIEDDDDDAPPETKQLERKVNADGTVEYEDTVKLWEPGYRERYYRQKFGVELSDTKFRREVVQAYVEGLCWVLAYYYQGCPSWKWYYPYHYAPFAADFTDVASLDIKFAESKPFRPFEQLMGVLPAASKSNLPEPFQWLMTNEESEILDFYPTEFEIDMNGKKMAWQGVALLPFIDETRLLTALKQRYDQLTDDEVRRNSFGRNVLFVSEDADLFPSVSRLYTKRSEGRAEPIDTSRFSQMAGSLTADPSCVPGSTYNSPLTSLPDMGDIQNDKSVSAYYDFPEQVTPHRTLTVQVPMVRTPTAVAPIAQDPTSVTAAQLARIARGPTVVALTAVAATPMAHQRLMELPAYNSYGQPYGAYAHGQPNMGSYGSYHYGHAGTAYGSNYGQNQASTLMSIIQLVPGVQSYDWGIPGSRDDCLVANFAEKTSELNVARENDKPYAELWMGTHPTLPSRAILEGQSTPLLNDVLLHDRAKIGQDVERVFGVDKTRGALPFLFKVLSINKALSIQAHPDKKLAEKLNAEKPNMYKDDNHKPEMAIALQPFEGFCGFRPLKEIVEFVRTIPELRQVLGANERMCARLQEAAELQGQSHNASAHETVRAVLKDAFSALMHAEQSIYAPAVESLAERLRTSEDAAVPAELSELVQRLNQQYPKDVGVFCTFFLNVVHLNKGEAMFLKANEPHAYLSGNILECMAASDNVVRAGLTPKARDVDVLVDMLTYESASAESQRLESPVWEGDATKSTLLYDPPIPEFSMLVTNVASNARSEHRAVNGPSIVLITQGAGTLKAGSESVPASVGRVFFVAANTALTVEASEPLVMARAFVEPSP</sequence>
<evidence type="ECO:0000256" key="14">
    <source>
        <dbReference type="ARBA" id="ARBA00022839"/>
    </source>
</evidence>
<name>A0AAF0ECN4_9BASI</name>
<dbReference type="GO" id="GO:0004476">
    <property type="term" value="F:mannose-6-phosphate isomerase activity"/>
    <property type="evidence" value="ECO:0007669"/>
    <property type="project" value="UniProtKB-EC"/>
</dbReference>
<keyword evidence="13 23" id="KW-0862">Zinc</keyword>
<dbReference type="InterPro" id="IPR004859">
    <property type="entry name" value="Xrn1_N"/>
</dbReference>
<evidence type="ECO:0000256" key="11">
    <source>
        <dbReference type="ARBA" id="ARBA00022723"/>
    </source>
</evidence>
<dbReference type="GO" id="GO:0008270">
    <property type="term" value="F:zinc ion binding"/>
    <property type="evidence" value="ECO:0007669"/>
    <property type="project" value="UniProtKB-KW"/>
</dbReference>
<dbReference type="FunFam" id="3.40.50.12390:FF:000003">
    <property type="entry name" value="5'-3' exoribonuclease"/>
    <property type="match status" value="1"/>
</dbReference>
<evidence type="ECO:0000256" key="13">
    <source>
        <dbReference type="ARBA" id="ARBA00022833"/>
    </source>
</evidence>
<dbReference type="GO" id="GO:0005975">
    <property type="term" value="P:carbohydrate metabolic process"/>
    <property type="evidence" value="ECO:0007669"/>
    <property type="project" value="InterPro"/>
</dbReference>
<dbReference type="GO" id="GO:0000956">
    <property type="term" value="P:nuclear-transcribed mRNA catabolic process"/>
    <property type="evidence" value="ECO:0007669"/>
    <property type="project" value="TreeGrafter"/>
</dbReference>
<dbReference type="GO" id="GO:0006353">
    <property type="term" value="P:DNA-templated transcription termination"/>
    <property type="evidence" value="ECO:0007669"/>
    <property type="project" value="UniProtKB-KW"/>
</dbReference>
<dbReference type="CDD" id="cd18673">
    <property type="entry name" value="PIN_XRN1-2-like"/>
    <property type="match status" value="1"/>
</dbReference>
<dbReference type="Pfam" id="PF20512">
    <property type="entry name" value="PMI_typeI_hel"/>
    <property type="match status" value="1"/>
</dbReference>
<keyword evidence="9" id="KW-0507">mRNA processing</keyword>
<dbReference type="Gene3D" id="2.60.120.10">
    <property type="entry name" value="Jelly Rolls"/>
    <property type="match status" value="2"/>
</dbReference>
<evidence type="ECO:0000256" key="24">
    <source>
        <dbReference type="RuleBase" id="RU004189"/>
    </source>
</evidence>
<evidence type="ECO:0000313" key="29">
    <source>
        <dbReference type="Proteomes" id="UP001220961"/>
    </source>
</evidence>
<dbReference type="InterPro" id="IPR041412">
    <property type="entry name" value="Xrn1_helical"/>
</dbReference>
<dbReference type="GO" id="GO:0009298">
    <property type="term" value="P:GDP-mannose biosynthetic process"/>
    <property type="evidence" value="ECO:0007669"/>
    <property type="project" value="InterPro"/>
</dbReference>
<dbReference type="PRINTS" id="PR00714">
    <property type="entry name" value="MAN6PISMRASE"/>
</dbReference>
<proteinExistence type="inferred from homology"/>
<dbReference type="GO" id="GO:0004534">
    <property type="term" value="F:5'-3' RNA exonuclease activity"/>
    <property type="evidence" value="ECO:0007669"/>
    <property type="project" value="UniProtKB-ARBA"/>
</dbReference>
<evidence type="ECO:0000256" key="20">
    <source>
        <dbReference type="ARBA" id="ARBA00046137"/>
    </source>
</evidence>
<dbReference type="FunFam" id="1.10.441.10:FF:000001">
    <property type="entry name" value="Mannose-6-phosphate isomerase"/>
    <property type="match status" value="1"/>
</dbReference>
<feature type="compositionally biased region" description="Basic and acidic residues" evidence="26">
    <location>
        <begin position="150"/>
        <end position="160"/>
    </location>
</feature>
<dbReference type="InterPro" id="IPR046456">
    <property type="entry name" value="PMI_typeI_C"/>
</dbReference>
<evidence type="ECO:0000256" key="26">
    <source>
        <dbReference type="SAM" id="MobiDB-lite"/>
    </source>
</evidence>
<dbReference type="InterPro" id="IPR011051">
    <property type="entry name" value="RmlC_Cupin_sf"/>
</dbReference>
<dbReference type="CDD" id="cd07011">
    <property type="entry name" value="cupin_PMI_type_I_N"/>
    <property type="match status" value="1"/>
</dbReference>
<comment type="pathway">
    <text evidence="4 25">Nucleotide-sugar biosynthesis; GDP-alpha-D-mannose biosynthesis; alpha-D-mannose 1-phosphate from D-fructose 6-phosphate: step 1/2.</text>
</comment>
<dbReference type="SUPFAM" id="SSF51182">
    <property type="entry name" value="RmlC-like cupins"/>
    <property type="match status" value="1"/>
</dbReference>
<keyword evidence="17" id="KW-0804">Transcription</keyword>
<dbReference type="PROSITE" id="PS00966">
    <property type="entry name" value="PMI_I_2"/>
    <property type="match status" value="1"/>
</dbReference>
<dbReference type="PANTHER" id="PTHR12341:SF41">
    <property type="entry name" value="5'-3' EXORIBONUCLEASE 2"/>
    <property type="match status" value="1"/>
</dbReference>
<comment type="catalytic activity">
    <reaction evidence="1 23">
        <text>D-mannose 6-phosphate = D-fructose 6-phosphate</text>
        <dbReference type="Rhea" id="RHEA:12356"/>
        <dbReference type="ChEBI" id="CHEBI:58735"/>
        <dbReference type="ChEBI" id="CHEBI:61527"/>
        <dbReference type="EC" id="5.3.1.8"/>
    </reaction>
</comment>
<evidence type="ECO:0000256" key="18">
    <source>
        <dbReference type="ARBA" id="ARBA00023235"/>
    </source>
</evidence>
<evidence type="ECO:0000256" key="7">
    <source>
        <dbReference type="ARBA" id="ARBA00022472"/>
    </source>
</evidence>
<dbReference type="InterPro" id="IPR046457">
    <property type="entry name" value="PMI_typeI_cat"/>
</dbReference>
<evidence type="ECO:0000256" key="1">
    <source>
        <dbReference type="ARBA" id="ARBA00000757"/>
    </source>
</evidence>
<evidence type="ECO:0000259" key="27">
    <source>
        <dbReference type="PROSITE" id="PS50158"/>
    </source>
</evidence>
<keyword evidence="14" id="KW-0269">Exonuclease</keyword>
<comment type="similarity">
    <text evidence="6 24">Belongs to the mannose-6-phosphate isomerase type 1 family.</text>
</comment>
<dbReference type="Gene3D" id="3.40.50.12390">
    <property type="match status" value="1"/>
</dbReference>
<keyword evidence="8" id="KW-0698">rRNA processing</keyword>
<keyword evidence="29" id="KW-1185">Reference proteome</keyword>
<evidence type="ECO:0000256" key="17">
    <source>
        <dbReference type="ARBA" id="ARBA00023163"/>
    </source>
</evidence>
<dbReference type="InterPro" id="IPR016305">
    <property type="entry name" value="Mannose-6-P_Isomerase"/>
</dbReference>
<feature type="region of interest" description="Disordered" evidence="26">
    <location>
        <begin position="518"/>
        <end position="650"/>
    </location>
</feature>
<evidence type="ECO:0000256" key="6">
    <source>
        <dbReference type="ARBA" id="ARBA00010772"/>
    </source>
</evidence>
<reference evidence="28" key="1">
    <citation type="submission" date="2023-03" db="EMBL/GenBank/DDBJ databases">
        <title>Mating type loci evolution in Malassezia.</title>
        <authorList>
            <person name="Coelho M.A."/>
        </authorList>
    </citation>
    <scope>NUCLEOTIDE SEQUENCE</scope>
    <source>
        <strain evidence="28">CBS 10434</strain>
    </source>
</reference>
<gene>
    <name evidence="28" type="primary">RAT1</name>
    <name evidence="28" type="ORF">MCAP1_002361</name>
</gene>
<dbReference type="Pfam" id="PF17846">
    <property type="entry name" value="XRN_M"/>
    <property type="match status" value="2"/>
</dbReference>
<accession>A0AAF0ECN4</accession>
<dbReference type="Pfam" id="PF20511">
    <property type="entry name" value="PMI_typeI_cat"/>
    <property type="match status" value="1"/>
</dbReference>
<keyword evidence="16" id="KW-0175">Coiled coil</keyword>
<dbReference type="GO" id="GO:0006364">
    <property type="term" value="P:rRNA processing"/>
    <property type="evidence" value="ECO:0007669"/>
    <property type="project" value="UniProtKB-KW"/>
</dbReference>